<protein>
    <submittedName>
        <fullName evidence="1">L-ascorbate metabolism protein UlaG (Beta-lactamase superfamily)</fullName>
    </submittedName>
</protein>
<dbReference type="Gene3D" id="3.60.15.10">
    <property type="entry name" value="Ribonuclease Z/Hydroxyacylglutathione hydrolase-like"/>
    <property type="match status" value="1"/>
</dbReference>
<dbReference type="Proteomes" id="UP000566663">
    <property type="component" value="Unassembled WGS sequence"/>
</dbReference>
<evidence type="ECO:0000313" key="2">
    <source>
        <dbReference type="Proteomes" id="UP000566663"/>
    </source>
</evidence>
<sequence length="245" mass="27288">MTLVLAAHSHHDHAMDSATIAASQEAELAGSESVRWLAEGADFPKERFRLVKHRTVLEVGRPVRFHITAFETPHSPHPFFRGDLEAPLRPPIWGPNYRGGPNFSFLIEHSLAKMLVVPSANFVCEALLERHADVVFLSLGGIGRQSLEFFETYWRETVLRPQASTVVLTHWDDFFISLDKPLRPMRRLIDDVETALDWVEAAAGRDGVELIIPAPFRPAAVDALISGVSRPVPFNHGTCVGDTRA</sequence>
<comment type="caution">
    <text evidence="1">The sequence shown here is derived from an EMBL/GenBank/DDBJ whole genome shotgun (WGS) entry which is preliminary data.</text>
</comment>
<evidence type="ECO:0000313" key="1">
    <source>
        <dbReference type="EMBL" id="MBB5292073.1"/>
    </source>
</evidence>
<name>A0A7W8HZQ8_9CAUL</name>
<organism evidence="1 2">
    <name type="scientific">Brevundimonas basaltis</name>
    <dbReference type="NCBI Taxonomy" id="472166"/>
    <lineage>
        <taxon>Bacteria</taxon>
        <taxon>Pseudomonadati</taxon>
        <taxon>Pseudomonadota</taxon>
        <taxon>Alphaproteobacteria</taxon>
        <taxon>Caulobacterales</taxon>
        <taxon>Caulobacteraceae</taxon>
        <taxon>Brevundimonas</taxon>
    </lineage>
</organism>
<accession>A0A7W8HZQ8</accession>
<dbReference type="SUPFAM" id="SSF56281">
    <property type="entry name" value="Metallo-hydrolase/oxidoreductase"/>
    <property type="match status" value="1"/>
</dbReference>
<dbReference type="AlphaFoldDB" id="A0A7W8HZQ8"/>
<gene>
    <name evidence="1" type="ORF">HNQ67_001593</name>
</gene>
<proteinExistence type="predicted"/>
<reference evidence="1 2" key="1">
    <citation type="submission" date="2020-08" db="EMBL/GenBank/DDBJ databases">
        <title>Genomic Encyclopedia of Type Strains, Phase IV (KMG-IV): sequencing the most valuable type-strain genomes for metagenomic binning, comparative biology and taxonomic classification.</title>
        <authorList>
            <person name="Goeker M."/>
        </authorList>
    </citation>
    <scope>NUCLEOTIDE SEQUENCE [LARGE SCALE GENOMIC DNA]</scope>
    <source>
        <strain evidence="1 2">DSM 25335</strain>
    </source>
</reference>
<dbReference type="InterPro" id="IPR036866">
    <property type="entry name" value="RibonucZ/Hydroxyglut_hydro"/>
</dbReference>
<dbReference type="RefSeq" id="WP_183254163.1">
    <property type="nucleotide sequence ID" value="NZ_BAAAFF010000002.1"/>
</dbReference>
<dbReference type="EMBL" id="JACHFZ010000003">
    <property type="protein sequence ID" value="MBB5292073.1"/>
    <property type="molecule type" value="Genomic_DNA"/>
</dbReference>
<keyword evidence="2" id="KW-1185">Reference proteome</keyword>